<keyword evidence="4 11" id="KW-0812">Transmembrane</keyword>
<dbReference type="InterPro" id="IPR017981">
    <property type="entry name" value="GPCR_2-like_7TM"/>
</dbReference>
<name>A0A9D4CBV0_DREPO</name>
<reference evidence="14" key="2">
    <citation type="submission" date="2020-11" db="EMBL/GenBank/DDBJ databases">
        <authorList>
            <person name="McCartney M.A."/>
            <person name="Auch B."/>
            <person name="Kono T."/>
            <person name="Mallez S."/>
            <person name="Becker A."/>
            <person name="Gohl D.M."/>
            <person name="Silverstein K.A.T."/>
            <person name="Koren S."/>
            <person name="Bechman K.B."/>
            <person name="Herman A."/>
            <person name="Abrahante J.E."/>
            <person name="Garbe J."/>
        </authorList>
    </citation>
    <scope>NUCLEOTIDE SEQUENCE</scope>
    <source>
        <strain evidence="14">Duluth1</strain>
        <tissue evidence="14">Whole animal</tissue>
    </source>
</reference>
<evidence type="ECO:0000256" key="8">
    <source>
        <dbReference type="ARBA" id="ARBA00023170"/>
    </source>
</evidence>
<dbReference type="GO" id="GO:0007188">
    <property type="term" value="P:adenylate cyclase-modulating G protein-coupled receptor signaling pathway"/>
    <property type="evidence" value="ECO:0007669"/>
    <property type="project" value="TreeGrafter"/>
</dbReference>
<evidence type="ECO:0000256" key="10">
    <source>
        <dbReference type="ARBA" id="ARBA00023224"/>
    </source>
</evidence>
<dbReference type="GO" id="GO:0008528">
    <property type="term" value="F:G protein-coupled peptide receptor activity"/>
    <property type="evidence" value="ECO:0007669"/>
    <property type="project" value="TreeGrafter"/>
</dbReference>
<comment type="similarity">
    <text evidence="2">Belongs to the G-protein coupled receptor 2 family.</text>
</comment>
<feature type="transmembrane region" description="Helical" evidence="11">
    <location>
        <begin position="168"/>
        <end position="186"/>
    </location>
</feature>
<keyword evidence="5 11" id="KW-1133">Transmembrane helix</keyword>
<organism evidence="14 15">
    <name type="scientific">Dreissena polymorpha</name>
    <name type="common">Zebra mussel</name>
    <name type="synonym">Mytilus polymorpha</name>
    <dbReference type="NCBI Taxonomy" id="45954"/>
    <lineage>
        <taxon>Eukaryota</taxon>
        <taxon>Metazoa</taxon>
        <taxon>Spiralia</taxon>
        <taxon>Lophotrochozoa</taxon>
        <taxon>Mollusca</taxon>
        <taxon>Bivalvia</taxon>
        <taxon>Autobranchia</taxon>
        <taxon>Heteroconchia</taxon>
        <taxon>Euheterodonta</taxon>
        <taxon>Imparidentia</taxon>
        <taxon>Neoheterodontei</taxon>
        <taxon>Myida</taxon>
        <taxon>Dreissenoidea</taxon>
        <taxon>Dreissenidae</taxon>
        <taxon>Dreissena</taxon>
    </lineage>
</organism>
<feature type="transmembrane region" description="Helical" evidence="11">
    <location>
        <begin position="137"/>
        <end position="156"/>
    </location>
</feature>
<feature type="domain" description="G-protein coupled receptors family 2 profile 2" evidence="13">
    <location>
        <begin position="134"/>
        <end position="399"/>
    </location>
</feature>
<keyword evidence="6" id="KW-0297">G-protein coupled receptor</keyword>
<dbReference type="GO" id="GO:0005886">
    <property type="term" value="C:plasma membrane"/>
    <property type="evidence" value="ECO:0007669"/>
    <property type="project" value="UniProtKB-SubCell"/>
</dbReference>
<feature type="transmembrane region" description="Helical" evidence="11">
    <location>
        <begin position="225"/>
        <end position="252"/>
    </location>
</feature>
<dbReference type="InterPro" id="IPR000832">
    <property type="entry name" value="GPCR_2_secretin-like"/>
</dbReference>
<evidence type="ECO:0000256" key="5">
    <source>
        <dbReference type="ARBA" id="ARBA00022989"/>
    </source>
</evidence>
<evidence type="ECO:0000256" key="6">
    <source>
        <dbReference type="ARBA" id="ARBA00023040"/>
    </source>
</evidence>
<evidence type="ECO:0000256" key="3">
    <source>
        <dbReference type="ARBA" id="ARBA00022475"/>
    </source>
</evidence>
<dbReference type="Gene3D" id="1.20.1070.10">
    <property type="entry name" value="Rhodopsin 7-helix transmembrane proteins"/>
    <property type="match status" value="1"/>
</dbReference>
<evidence type="ECO:0000256" key="11">
    <source>
        <dbReference type="SAM" id="Phobius"/>
    </source>
</evidence>
<dbReference type="Gene3D" id="4.10.1240.10">
    <property type="entry name" value="GPCR, family 2, extracellular hormone receptor domain"/>
    <property type="match status" value="1"/>
</dbReference>
<keyword evidence="15" id="KW-1185">Reference proteome</keyword>
<keyword evidence="9" id="KW-0325">Glycoprotein</keyword>
<evidence type="ECO:0000259" key="13">
    <source>
        <dbReference type="PROSITE" id="PS50261"/>
    </source>
</evidence>
<dbReference type="Pfam" id="PF00002">
    <property type="entry name" value="7tm_2"/>
    <property type="match status" value="1"/>
</dbReference>
<keyword evidence="8" id="KW-0675">Receptor</keyword>
<reference evidence="14" key="1">
    <citation type="journal article" date="2019" name="bioRxiv">
        <title>The Genome of the Zebra Mussel, Dreissena polymorpha: A Resource for Invasive Species Research.</title>
        <authorList>
            <person name="McCartney M.A."/>
            <person name="Auch B."/>
            <person name="Kono T."/>
            <person name="Mallez S."/>
            <person name="Zhang Y."/>
            <person name="Obille A."/>
            <person name="Becker A."/>
            <person name="Abrahante J.E."/>
            <person name="Garbe J."/>
            <person name="Badalamenti J.P."/>
            <person name="Herman A."/>
            <person name="Mangelson H."/>
            <person name="Liachko I."/>
            <person name="Sullivan S."/>
            <person name="Sone E.D."/>
            <person name="Koren S."/>
            <person name="Silverstein K.A.T."/>
            <person name="Beckman K.B."/>
            <person name="Gohl D.M."/>
        </authorList>
    </citation>
    <scope>NUCLEOTIDE SEQUENCE</scope>
    <source>
        <strain evidence="14">Duluth1</strain>
        <tissue evidence="14">Whole animal</tissue>
    </source>
</reference>
<dbReference type="PROSITE" id="PS00650">
    <property type="entry name" value="G_PROTEIN_RECEP_F2_2"/>
    <property type="match status" value="1"/>
</dbReference>
<dbReference type="PANTHER" id="PTHR45620:SF1">
    <property type="entry name" value="G-PROTEIN COUPLED RECEPTORS FAMILY 2 PROFILE 2 DOMAIN-CONTAINING PROTEIN"/>
    <property type="match status" value="1"/>
</dbReference>
<sequence>GVVFLTPEEMHAEMLEMFDKCTEMANDTFHSNISGDPCPVIWDKVMCWPQTSAGTVASQKCPPYINMFKTYEWVTRECLPNGTWHDPRPERASDVGFTNYTACIGDVPSRDISVNISDPSHKVIALMTKYQGALRTMYNVGFGVSLVALLMALFVMSYFRKLRCPRNYIHLNLFVAFILRACTNIIRENTFVHNLGFEKDVVELPNGMVIFTEGLHWECRLFYTIYNYVLMASYAWVFVEALYIHMVIFIAVFTEKTKVVWYIVFGWTFPVPFVLAWAIARIYVNNQYCWNYNSKRLILITQVPIYIMIVVNFFFFINIVRLLLTKMNSVQQLNTNRYRTLAKSLVVLIVLFGVHFIIATLQADDIDPEGTVSFILLIIEMFFNSYQGLFIAVLLCFTNSEVRSEVKKSWSRINMRRSSAVSRTSFMNTRRSFSIATKTSEVSNMNSAHKRYMIGRKSSVTDIEQTVPFKNTLIGPCCSIECEAMDTDMGMASDSNLTSGEKSNGHLDFKPDEFELKINVVNIECTTRDGLSRNTTALNIQALKNGCTISSEKILNNNVKEPSHCSEMFDPSFNVDKNETQ</sequence>
<dbReference type="PROSITE" id="PS00649">
    <property type="entry name" value="G_PROTEIN_RECEP_F2_1"/>
    <property type="match status" value="1"/>
</dbReference>
<dbReference type="GO" id="GO:0017046">
    <property type="term" value="F:peptide hormone binding"/>
    <property type="evidence" value="ECO:0007669"/>
    <property type="project" value="TreeGrafter"/>
</dbReference>
<feature type="transmembrane region" description="Helical" evidence="11">
    <location>
        <begin position="375"/>
        <end position="398"/>
    </location>
</feature>
<evidence type="ECO:0000256" key="7">
    <source>
        <dbReference type="ARBA" id="ARBA00023136"/>
    </source>
</evidence>
<comment type="subcellular location">
    <subcellularLocation>
        <location evidence="1">Cell membrane</location>
        <topology evidence="1">Multi-pass membrane protein</topology>
    </subcellularLocation>
</comment>
<comment type="caution">
    <text evidence="14">The sequence shown here is derived from an EMBL/GenBank/DDBJ whole genome shotgun (WGS) entry which is preliminary data.</text>
</comment>
<feature type="domain" description="G-protein coupled receptors family 2 profile 1" evidence="12">
    <location>
        <begin position="20"/>
        <end position="107"/>
    </location>
</feature>
<accession>A0A9D4CBV0</accession>
<evidence type="ECO:0000313" key="14">
    <source>
        <dbReference type="EMBL" id="KAH3720599.1"/>
    </source>
</evidence>
<feature type="transmembrane region" description="Helical" evidence="11">
    <location>
        <begin position="303"/>
        <end position="324"/>
    </location>
</feature>
<evidence type="ECO:0000313" key="15">
    <source>
        <dbReference type="Proteomes" id="UP000828390"/>
    </source>
</evidence>
<dbReference type="SUPFAM" id="SSF111418">
    <property type="entry name" value="Hormone receptor domain"/>
    <property type="match status" value="1"/>
</dbReference>
<dbReference type="InterPro" id="IPR050332">
    <property type="entry name" value="GPCR_2"/>
</dbReference>
<dbReference type="AlphaFoldDB" id="A0A9D4CBV0"/>
<dbReference type="PRINTS" id="PR00249">
    <property type="entry name" value="GPCRSECRETIN"/>
</dbReference>
<proteinExistence type="inferred from homology"/>
<evidence type="ECO:0000256" key="9">
    <source>
        <dbReference type="ARBA" id="ARBA00023180"/>
    </source>
</evidence>
<dbReference type="EMBL" id="JAIWYP010000013">
    <property type="protein sequence ID" value="KAH3720599.1"/>
    <property type="molecule type" value="Genomic_DNA"/>
</dbReference>
<evidence type="ECO:0000256" key="4">
    <source>
        <dbReference type="ARBA" id="ARBA00022692"/>
    </source>
</evidence>
<evidence type="ECO:0000256" key="1">
    <source>
        <dbReference type="ARBA" id="ARBA00004651"/>
    </source>
</evidence>
<dbReference type="PROSITE" id="PS50227">
    <property type="entry name" value="G_PROTEIN_RECEP_F2_3"/>
    <property type="match status" value="1"/>
</dbReference>
<evidence type="ECO:0000256" key="2">
    <source>
        <dbReference type="ARBA" id="ARBA00005314"/>
    </source>
</evidence>
<gene>
    <name evidence="14" type="ORF">DPMN_063499</name>
</gene>
<dbReference type="SMART" id="SM00008">
    <property type="entry name" value="HormR"/>
    <property type="match status" value="1"/>
</dbReference>
<evidence type="ECO:0000259" key="12">
    <source>
        <dbReference type="PROSITE" id="PS50227"/>
    </source>
</evidence>
<dbReference type="InterPro" id="IPR017983">
    <property type="entry name" value="GPCR_2_secretin-like_CS"/>
</dbReference>
<keyword evidence="3" id="KW-1003">Cell membrane</keyword>
<dbReference type="GO" id="GO:0007166">
    <property type="term" value="P:cell surface receptor signaling pathway"/>
    <property type="evidence" value="ECO:0007669"/>
    <property type="project" value="InterPro"/>
</dbReference>
<feature type="transmembrane region" description="Helical" evidence="11">
    <location>
        <begin position="259"/>
        <end position="283"/>
    </location>
</feature>
<dbReference type="SUPFAM" id="SSF81321">
    <property type="entry name" value="Family A G protein-coupled receptor-like"/>
    <property type="match status" value="1"/>
</dbReference>
<dbReference type="InterPro" id="IPR001879">
    <property type="entry name" value="GPCR_2_extracellular_dom"/>
</dbReference>
<dbReference type="Pfam" id="PF02793">
    <property type="entry name" value="HRM"/>
    <property type="match status" value="1"/>
</dbReference>
<dbReference type="PROSITE" id="PS50261">
    <property type="entry name" value="G_PROTEIN_RECEP_F2_4"/>
    <property type="match status" value="1"/>
</dbReference>
<protein>
    <submittedName>
        <fullName evidence="14">Uncharacterized protein</fullName>
    </submittedName>
</protein>
<keyword evidence="7 11" id="KW-0472">Membrane</keyword>
<dbReference type="Proteomes" id="UP000828390">
    <property type="component" value="Unassembled WGS sequence"/>
</dbReference>
<feature type="non-terminal residue" evidence="14">
    <location>
        <position position="581"/>
    </location>
</feature>
<dbReference type="InterPro" id="IPR036445">
    <property type="entry name" value="GPCR_2_extracell_dom_sf"/>
</dbReference>
<keyword evidence="10" id="KW-0807">Transducer</keyword>
<feature type="transmembrane region" description="Helical" evidence="11">
    <location>
        <begin position="345"/>
        <end position="363"/>
    </location>
</feature>
<dbReference type="PANTHER" id="PTHR45620">
    <property type="entry name" value="PDF RECEPTOR-LIKE PROTEIN-RELATED"/>
    <property type="match status" value="1"/>
</dbReference>